<dbReference type="EMBL" id="VYUA01000066">
    <property type="protein sequence ID" value="KAB2587954.1"/>
    <property type="molecule type" value="Genomic_DNA"/>
</dbReference>
<accession>A0A5N5EPD3</accession>
<comment type="caution">
    <text evidence="2">The sequence shown here is derived from an EMBL/GenBank/DDBJ whole genome shotgun (WGS) entry which is preliminary data.</text>
</comment>
<organism evidence="2 3">
    <name type="scientific">Streptomyces arboris</name>
    <dbReference type="NCBI Taxonomy" id="2600619"/>
    <lineage>
        <taxon>Bacteria</taxon>
        <taxon>Bacillati</taxon>
        <taxon>Actinomycetota</taxon>
        <taxon>Actinomycetes</taxon>
        <taxon>Kitasatosporales</taxon>
        <taxon>Streptomycetaceae</taxon>
        <taxon>Streptomyces</taxon>
    </lineage>
</organism>
<dbReference type="InterPro" id="IPR036366">
    <property type="entry name" value="PGBDSf"/>
</dbReference>
<proteinExistence type="predicted"/>
<dbReference type="Pfam" id="PF01471">
    <property type="entry name" value="PG_binding_1"/>
    <property type="match status" value="1"/>
</dbReference>
<dbReference type="Gene3D" id="1.10.101.10">
    <property type="entry name" value="PGBD-like superfamily/PGBD"/>
    <property type="match status" value="1"/>
</dbReference>
<sequence>MTSDQDPHACPIPPIRSMMSFRTSRNKPRALAALGALAAVLACGVAVSPSASAAAVYPTCNTTKAVSITSGHSVTVPAYGSSKTLTCKLVLNQTRENPAVKALQRSLAKCEGYAYLGVPDGYYGPQTFLAVEALQGKYGLFQDGIYGPDTRDSMRHYSSTLGCARL</sequence>
<feature type="domain" description="Peptidoglycan binding-like" evidence="1">
    <location>
        <begin position="97"/>
        <end position="154"/>
    </location>
</feature>
<dbReference type="Proteomes" id="UP000326907">
    <property type="component" value="Unassembled WGS sequence"/>
</dbReference>
<evidence type="ECO:0000313" key="2">
    <source>
        <dbReference type="EMBL" id="KAB2587954.1"/>
    </source>
</evidence>
<evidence type="ECO:0000259" key="1">
    <source>
        <dbReference type="Pfam" id="PF01471"/>
    </source>
</evidence>
<name>A0A5N5EPD3_9ACTN</name>
<dbReference type="AlphaFoldDB" id="A0A5N5EPD3"/>
<evidence type="ECO:0000313" key="3">
    <source>
        <dbReference type="Proteomes" id="UP000326907"/>
    </source>
</evidence>
<dbReference type="InterPro" id="IPR036365">
    <property type="entry name" value="PGBD-like_sf"/>
</dbReference>
<keyword evidence="3" id="KW-1185">Reference proteome</keyword>
<reference evidence="2 3" key="1">
    <citation type="submission" date="2019-09" db="EMBL/GenBank/DDBJ databases">
        <authorList>
            <person name="Liu P."/>
        </authorList>
    </citation>
    <scope>NUCLEOTIDE SEQUENCE [LARGE SCALE GENOMIC DNA]</scope>
    <source>
        <strain evidence="2 3">TRM68085</strain>
    </source>
</reference>
<protein>
    <submittedName>
        <fullName evidence="2">Peptidoglycan-binding protein</fullName>
    </submittedName>
</protein>
<dbReference type="SUPFAM" id="SSF47090">
    <property type="entry name" value="PGBD-like"/>
    <property type="match status" value="1"/>
</dbReference>
<gene>
    <name evidence="2" type="ORF">F5983_35115</name>
</gene>
<dbReference type="InterPro" id="IPR002477">
    <property type="entry name" value="Peptidoglycan-bd-like"/>
</dbReference>